<dbReference type="SUPFAM" id="SSF57850">
    <property type="entry name" value="RING/U-box"/>
    <property type="match status" value="1"/>
</dbReference>
<dbReference type="Gene3D" id="3.30.40.10">
    <property type="entry name" value="Zinc/RING finger domain, C3HC4 (zinc finger)"/>
    <property type="match status" value="1"/>
</dbReference>
<evidence type="ECO:0000256" key="1">
    <source>
        <dbReference type="ARBA" id="ARBA00022723"/>
    </source>
</evidence>
<evidence type="ECO:0000256" key="4">
    <source>
        <dbReference type="PROSITE-ProRule" id="PRU00175"/>
    </source>
</evidence>
<dbReference type="EMBL" id="MU155356">
    <property type="protein sequence ID" value="KAF9474903.1"/>
    <property type="molecule type" value="Genomic_DNA"/>
</dbReference>
<keyword evidence="5" id="KW-0175">Coiled coil</keyword>
<gene>
    <name evidence="8" type="ORF">BDN70DRAFT_996772</name>
</gene>
<organism evidence="8 9">
    <name type="scientific">Pholiota conissans</name>
    <dbReference type="NCBI Taxonomy" id="109636"/>
    <lineage>
        <taxon>Eukaryota</taxon>
        <taxon>Fungi</taxon>
        <taxon>Dikarya</taxon>
        <taxon>Basidiomycota</taxon>
        <taxon>Agaricomycotina</taxon>
        <taxon>Agaricomycetes</taxon>
        <taxon>Agaricomycetidae</taxon>
        <taxon>Agaricales</taxon>
        <taxon>Agaricineae</taxon>
        <taxon>Strophariaceae</taxon>
        <taxon>Pholiota</taxon>
    </lineage>
</organism>
<evidence type="ECO:0000256" key="6">
    <source>
        <dbReference type="SAM" id="MobiDB-lite"/>
    </source>
</evidence>
<name>A0A9P5YS74_9AGAR</name>
<feature type="domain" description="RING-type" evidence="7">
    <location>
        <begin position="3"/>
        <end position="45"/>
    </location>
</feature>
<feature type="compositionally biased region" description="Low complexity" evidence="6">
    <location>
        <begin position="246"/>
        <end position="266"/>
    </location>
</feature>
<evidence type="ECO:0000256" key="3">
    <source>
        <dbReference type="ARBA" id="ARBA00022833"/>
    </source>
</evidence>
<evidence type="ECO:0000259" key="7">
    <source>
        <dbReference type="PROSITE" id="PS50089"/>
    </source>
</evidence>
<dbReference type="PROSITE" id="PS50089">
    <property type="entry name" value="ZF_RING_2"/>
    <property type="match status" value="1"/>
</dbReference>
<dbReference type="SMART" id="SM00184">
    <property type="entry name" value="RING"/>
    <property type="match status" value="1"/>
</dbReference>
<feature type="compositionally biased region" description="Basic and acidic residues" evidence="6">
    <location>
        <begin position="300"/>
        <end position="337"/>
    </location>
</feature>
<feature type="compositionally biased region" description="Acidic residues" evidence="6">
    <location>
        <begin position="428"/>
        <end position="440"/>
    </location>
</feature>
<dbReference type="AlphaFoldDB" id="A0A9P5YS74"/>
<dbReference type="InterPro" id="IPR013083">
    <property type="entry name" value="Znf_RING/FYVE/PHD"/>
</dbReference>
<feature type="region of interest" description="Disordered" evidence="6">
    <location>
        <begin position="374"/>
        <end position="396"/>
    </location>
</feature>
<dbReference type="CDD" id="cd16448">
    <property type="entry name" value="RING-H2"/>
    <property type="match status" value="1"/>
</dbReference>
<keyword evidence="1" id="KW-0479">Metal-binding</keyword>
<dbReference type="Pfam" id="PF13639">
    <property type="entry name" value="zf-RING_2"/>
    <property type="match status" value="1"/>
</dbReference>
<evidence type="ECO:0000313" key="9">
    <source>
        <dbReference type="Proteomes" id="UP000807469"/>
    </source>
</evidence>
<feature type="coiled-coil region" evidence="5">
    <location>
        <begin position="94"/>
        <end position="212"/>
    </location>
</feature>
<feature type="region of interest" description="Disordered" evidence="6">
    <location>
        <begin position="68"/>
        <end position="89"/>
    </location>
</feature>
<evidence type="ECO:0000313" key="8">
    <source>
        <dbReference type="EMBL" id="KAF9474903.1"/>
    </source>
</evidence>
<dbReference type="GO" id="GO:0008270">
    <property type="term" value="F:zinc ion binding"/>
    <property type="evidence" value="ECO:0007669"/>
    <property type="project" value="UniProtKB-KW"/>
</dbReference>
<feature type="coiled-coil region" evidence="5">
    <location>
        <begin position="496"/>
        <end position="530"/>
    </location>
</feature>
<dbReference type="GO" id="GO:0016567">
    <property type="term" value="P:protein ubiquitination"/>
    <property type="evidence" value="ECO:0007669"/>
    <property type="project" value="TreeGrafter"/>
</dbReference>
<feature type="compositionally biased region" description="Basic and acidic residues" evidence="6">
    <location>
        <begin position="380"/>
        <end position="396"/>
    </location>
</feature>
<evidence type="ECO:0000256" key="5">
    <source>
        <dbReference type="SAM" id="Coils"/>
    </source>
</evidence>
<comment type="caution">
    <text evidence="8">The sequence shown here is derived from an EMBL/GenBank/DDBJ whole genome shotgun (WGS) entry which is preliminary data.</text>
</comment>
<dbReference type="PANTHER" id="PTHR45969">
    <property type="entry name" value="RING ZINC FINGER PROTEIN-RELATED"/>
    <property type="match status" value="1"/>
</dbReference>
<keyword evidence="9" id="KW-1185">Reference proteome</keyword>
<feature type="region of interest" description="Disordered" evidence="6">
    <location>
        <begin position="422"/>
        <end position="452"/>
    </location>
</feature>
<protein>
    <recommendedName>
        <fullName evidence="7">RING-type domain-containing protein</fullName>
    </recommendedName>
</protein>
<sequence length="705" mass="79312">MDCAICWDEFENSAFSLNCGHIFHRQCIQPLTNERIRSVSCPICRRTSIFSFQTHYIREVFFTTIVNSDSNSPAPTSTNDSLLSSPSSEEIVSASAHHEALTDLRTQNQRLQEENADAHTALQSALQREATLQASILELQRSLETTRTQLKASKAKHTKWEKRAKELDLEVMQEIDNADDALRERDEMKREVRKMKKEVEVAQAEAVAAIRATARMMKQAAPHRGRNTWVAVDNTFSDEYSEWAAANSDSDSDSGSTSDASVSIASNNARRTGANNAVAGRYRVAPIGSNPNSRPKKEKKRELEYGRNIRCVSDRRPRDPDRQGVPKCTDKEGHDFSGKGSNRYQKKHNCSSCAFDTHYIREVFFATTVNANPSSPATSHEIDNADDARRDGNEIKRDVRDTIKAVEVTQVKAEAQGEATILATAHSDDDEEVSESDGDSDSGSSSDASVRIESNNARYMGASYIQHNSPTKESVKDVRKKLSVAADRDMAFRTLIRDMETALNESQREVENLKAEIETWKKKAQEPNDKALAENGCAYEATQERDSLKREMAEKMKMRDGEAIVEGYIIASECEVHKHFVREVYLSTSPKAASRSTRKDPISKWRTLASFRLQNKRLSEEISDARKQLESAADRDMALLTSIRDLGSELEVSRSSSAIYKAKYAKWRKMAKKSTTDLSLVKRERDVLKVEINRLKRRLALDDSS</sequence>
<dbReference type="GO" id="GO:0061630">
    <property type="term" value="F:ubiquitin protein ligase activity"/>
    <property type="evidence" value="ECO:0007669"/>
    <property type="project" value="TreeGrafter"/>
</dbReference>
<dbReference type="OrthoDB" id="8062037at2759"/>
<dbReference type="Proteomes" id="UP000807469">
    <property type="component" value="Unassembled WGS sequence"/>
</dbReference>
<keyword evidence="2 4" id="KW-0863">Zinc-finger</keyword>
<keyword evidence="3" id="KW-0862">Zinc</keyword>
<feature type="region of interest" description="Disordered" evidence="6">
    <location>
        <begin position="246"/>
        <end position="343"/>
    </location>
</feature>
<feature type="compositionally biased region" description="Low complexity" evidence="6">
    <location>
        <begin position="75"/>
        <end position="89"/>
    </location>
</feature>
<proteinExistence type="predicted"/>
<dbReference type="InterPro" id="IPR001841">
    <property type="entry name" value="Znf_RING"/>
</dbReference>
<evidence type="ECO:0000256" key="2">
    <source>
        <dbReference type="ARBA" id="ARBA00022771"/>
    </source>
</evidence>
<reference evidence="8" key="1">
    <citation type="submission" date="2020-11" db="EMBL/GenBank/DDBJ databases">
        <authorList>
            <consortium name="DOE Joint Genome Institute"/>
            <person name="Ahrendt S."/>
            <person name="Riley R."/>
            <person name="Andreopoulos W."/>
            <person name="Labutti K."/>
            <person name="Pangilinan J."/>
            <person name="Ruiz-Duenas F.J."/>
            <person name="Barrasa J.M."/>
            <person name="Sanchez-Garcia M."/>
            <person name="Camarero S."/>
            <person name="Miyauchi S."/>
            <person name="Serrano A."/>
            <person name="Linde D."/>
            <person name="Babiker R."/>
            <person name="Drula E."/>
            <person name="Ayuso-Fernandez I."/>
            <person name="Pacheco R."/>
            <person name="Padilla G."/>
            <person name="Ferreira P."/>
            <person name="Barriuso J."/>
            <person name="Kellner H."/>
            <person name="Castanera R."/>
            <person name="Alfaro M."/>
            <person name="Ramirez L."/>
            <person name="Pisabarro A.G."/>
            <person name="Kuo A."/>
            <person name="Tritt A."/>
            <person name="Lipzen A."/>
            <person name="He G."/>
            <person name="Yan M."/>
            <person name="Ng V."/>
            <person name="Cullen D."/>
            <person name="Martin F."/>
            <person name="Rosso M.-N."/>
            <person name="Henrissat B."/>
            <person name="Hibbett D."/>
            <person name="Martinez A.T."/>
            <person name="Grigoriev I.V."/>
        </authorList>
    </citation>
    <scope>NUCLEOTIDE SEQUENCE</scope>
    <source>
        <strain evidence="8">CIRM-BRFM 674</strain>
    </source>
</reference>
<accession>A0A9P5YS74</accession>
<dbReference type="PANTHER" id="PTHR45969:SF69">
    <property type="entry name" value="FINGER DOMAIN PROTEIN, PUTATIVE (AFU_ORTHOLOGUE AFUA_3G12190)-RELATED"/>
    <property type="match status" value="1"/>
</dbReference>
<feature type="coiled-coil region" evidence="5">
    <location>
        <begin position="608"/>
        <end position="635"/>
    </location>
</feature>